<evidence type="ECO:0000259" key="7">
    <source>
        <dbReference type="Pfam" id="PF02687"/>
    </source>
</evidence>
<evidence type="ECO:0000256" key="3">
    <source>
        <dbReference type="ARBA" id="ARBA00022692"/>
    </source>
</evidence>
<evidence type="ECO:0000256" key="2">
    <source>
        <dbReference type="ARBA" id="ARBA00022475"/>
    </source>
</evidence>
<keyword evidence="4 6" id="KW-1133">Transmembrane helix</keyword>
<feature type="transmembrane region" description="Helical" evidence="6">
    <location>
        <begin position="466"/>
        <end position="484"/>
    </location>
</feature>
<feature type="transmembrane region" description="Helical" evidence="6">
    <location>
        <begin position="743"/>
        <end position="767"/>
    </location>
</feature>
<proteinExistence type="predicted"/>
<feature type="transmembrane region" description="Helical" evidence="6">
    <location>
        <begin position="299"/>
        <end position="323"/>
    </location>
</feature>
<dbReference type="Proteomes" id="UP000295375">
    <property type="component" value="Unassembled WGS sequence"/>
</dbReference>
<gene>
    <name evidence="8" type="ORF">EV696_12414</name>
</gene>
<accession>A0A4R6UEG3</accession>
<comment type="subcellular location">
    <subcellularLocation>
        <location evidence="1">Cell membrane</location>
        <topology evidence="1">Multi-pass membrane protein</topology>
    </subcellularLocation>
</comment>
<feature type="transmembrane region" description="Helical" evidence="6">
    <location>
        <begin position="693"/>
        <end position="722"/>
    </location>
</feature>
<evidence type="ECO:0000256" key="4">
    <source>
        <dbReference type="ARBA" id="ARBA00022989"/>
    </source>
</evidence>
<feature type="transmembrane region" description="Helical" evidence="6">
    <location>
        <begin position="787"/>
        <end position="807"/>
    </location>
</feature>
<dbReference type="RefSeq" id="WP_133593170.1">
    <property type="nucleotide sequence ID" value="NZ_CP037953.1"/>
</dbReference>
<evidence type="ECO:0000256" key="5">
    <source>
        <dbReference type="ARBA" id="ARBA00023136"/>
    </source>
</evidence>
<feature type="domain" description="ABC3 transporter permease C-terminal" evidence="7">
    <location>
        <begin position="257"/>
        <end position="374"/>
    </location>
</feature>
<dbReference type="PANTHER" id="PTHR30287">
    <property type="entry name" value="MEMBRANE COMPONENT OF PREDICTED ABC SUPERFAMILY METABOLITE UPTAKE TRANSPORTER"/>
    <property type="match status" value="1"/>
</dbReference>
<sequence>MRLLKLALKSLRREWRSTDIRVLLAALIIGVGSVSTTGFLSDRMERALTAKGGEFLGADVVISSPREIEQGTLSAPNMQRSTALEFSSMLATDAGFQLASIRAVDQAFPLRGTVRIAQAMTEPGTVRNAMPERGEIYVDPQLLPLLSVEVGDTVELGVARFKIAGLVKDEPGRAGAVFGISPRVFMRLDEVPRTEILQPGSRVRWLHFFAGTPDQVGEFVEQNKPKLDDTMRLRGGRDGSEAVSGAFQRTERFGKLASLVSLLLAALAVTLAANRYAYRHFDQAALMRCFGMRRHSLRIYYGLQITAIGLLGSGLGVLLGYTAHALLLKFFLPDLSERLPSVHWLPILVAMASGLLALIGAALPSLLRLSHVPPLRVLRRDLSPLTASAWLIRAFSILSFVLLCYSYAGSARMVGAFIVGLLVLVVVIGGIALLTLRAGRWLKGLAPGAWRFGIAQLWRHRMAASIQLGAFALALTLMGIVALVRTDLIDSWRQQLPPDAPNQFLVNISEQQVPQIEQFMQQRDLSITEIYPMVRGRLVGKNGKLFDEILGDEEPRDNSLRRELNLSYGQKLPDNNQITAGQWHGETEQAELSIESGLAERLDIKVGDQLMFTIADRDVAATVSSIREVKWDSMQPNFFIIFSTQALKEFPANYIAAFRSPDGDVQTVASFVKQFPTVTVISVDRIIAEVEQLIAQVVLAVELLLGFLLLAGVAVLAAALLASLDERRHEAVVLRTLGASQVFLRRSLLAEFVILGVFAGLLAAIGTEAVSQLISQQLFDLAAKLHPWLWLVSPLFGAVIVTLSGLWMTRKVAKVAPAVALRETA</sequence>
<feature type="transmembrane region" description="Helical" evidence="6">
    <location>
        <begin position="414"/>
        <end position="436"/>
    </location>
</feature>
<dbReference type="InterPro" id="IPR003838">
    <property type="entry name" value="ABC3_permease_C"/>
</dbReference>
<keyword evidence="9" id="KW-1185">Reference proteome</keyword>
<dbReference type="OrthoDB" id="5292592at2"/>
<feature type="transmembrane region" description="Helical" evidence="6">
    <location>
        <begin position="20"/>
        <end position="40"/>
    </location>
</feature>
<reference evidence="8 9" key="1">
    <citation type="submission" date="2019-03" db="EMBL/GenBank/DDBJ databases">
        <title>Genomic Encyclopedia of Type Strains, Phase IV (KMG-IV): sequencing the most valuable type-strain genomes for metagenomic binning, comparative biology and taxonomic classification.</title>
        <authorList>
            <person name="Goeker M."/>
        </authorList>
    </citation>
    <scope>NUCLEOTIDE SEQUENCE [LARGE SCALE GENOMIC DNA]</scope>
    <source>
        <strain evidence="8 9">DSM 103792</strain>
    </source>
</reference>
<dbReference type="AlphaFoldDB" id="A0A4R6UEG3"/>
<name>A0A4R6UEG3_9GAMM</name>
<organism evidence="8 9">
    <name type="scientific">Permianibacter aggregans</name>
    <dbReference type="NCBI Taxonomy" id="1510150"/>
    <lineage>
        <taxon>Bacteria</taxon>
        <taxon>Pseudomonadati</taxon>
        <taxon>Pseudomonadota</taxon>
        <taxon>Gammaproteobacteria</taxon>
        <taxon>Pseudomonadales</taxon>
        <taxon>Pseudomonadaceae</taxon>
        <taxon>Permianibacter</taxon>
    </lineage>
</organism>
<evidence type="ECO:0000256" key="1">
    <source>
        <dbReference type="ARBA" id="ARBA00004651"/>
    </source>
</evidence>
<protein>
    <submittedName>
        <fullName evidence="8">Putative ABC transport system permease protein</fullName>
    </submittedName>
</protein>
<dbReference type="GO" id="GO:0005886">
    <property type="term" value="C:plasma membrane"/>
    <property type="evidence" value="ECO:0007669"/>
    <property type="project" value="UniProtKB-SubCell"/>
</dbReference>
<keyword evidence="5 6" id="KW-0472">Membrane</keyword>
<dbReference type="PANTHER" id="PTHR30287:SF1">
    <property type="entry name" value="INNER MEMBRANE PROTEIN"/>
    <property type="match status" value="1"/>
</dbReference>
<feature type="transmembrane region" description="Helical" evidence="6">
    <location>
        <begin position="390"/>
        <end position="408"/>
    </location>
</feature>
<dbReference type="EMBL" id="SNYM01000024">
    <property type="protein sequence ID" value="TDQ44532.1"/>
    <property type="molecule type" value="Genomic_DNA"/>
</dbReference>
<comment type="caution">
    <text evidence="8">The sequence shown here is derived from an EMBL/GenBank/DDBJ whole genome shotgun (WGS) entry which is preliminary data.</text>
</comment>
<keyword evidence="3 6" id="KW-0812">Transmembrane</keyword>
<keyword evidence="2" id="KW-1003">Cell membrane</keyword>
<evidence type="ECO:0000313" key="8">
    <source>
        <dbReference type="EMBL" id="TDQ44532.1"/>
    </source>
</evidence>
<evidence type="ECO:0000313" key="9">
    <source>
        <dbReference type="Proteomes" id="UP000295375"/>
    </source>
</evidence>
<dbReference type="Pfam" id="PF02687">
    <property type="entry name" value="FtsX"/>
    <property type="match status" value="2"/>
</dbReference>
<feature type="transmembrane region" description="Helical" evidence="6">
    <location>
        <begin position="343"/>
        <end position="369"/>
    </location>
</feature>
<dbReference type="InterPro" id="IPR038766">
    <property type="entry name" value="Membrane_comp_ABC_pdt"/>
</dbReference>
<feature type="domain" description="ABC3 transporter permease C-terminal" evidence="7">
    <location>
        <begin position="704"/>
        <end position="816"/>
    </location>
</feature>
<feature type="transmembrane region" description="Helical" evidence="6">
    <location>
        <begin position="256"/>
        <end position="278"/>
    </location>
</feature>
<evidence type="ECO:0000256" key="6">
    <source>
        <dbReference type="SAM" id="Phobius"/>
    </source>
</evidence>